<dbReference type="GO" id="GO:0004527">
    <property type="term" value="F:exonuclease activity"/>
    <property type="evidence" value="ECO:0007669"/>
    <property type="project" value="UniProtKB-KW"/>
</dbReference>
<keyword evidence="4" id="KW-1185">Reference proteome</keyword>
<comment type="caution">
    <text evidence="3">The sequence shown here is derived from an EMBL/GenBank/DDBJ whole genome shotgun (WGS) entry which is preliminary data.</text>
</comment>
<dbReference type="InterPro" id="IPR004843">
    <property type="entry name" value="Calcineurin-like_PHP"/>
</dbReference>
<dbReference type="AlphaFoldDB" id="A0AA41R4Q2"/>
<name>A0AA41R4Q2_9BACT</name>
<dbReference type="PANTHER" id="PTHR30337">
    <property type="entry name" value="COMPONENT OF ATP-DEPENDENT DSDNA EXONUCLEASE"/>
    <property type="match status" value="1"/>
</dbReference>
<evidence type="ECO:0000259" key="2">
    <source>
        <dbReference type="Pfam" id="PF00149"/>
    </source>
</evidence>
<evidence type="ECO:0000313" key="3">
    <source>
        <dbReference type="EMBL" id="MCJ8502804.1"/>
    </source>
</evidence>
<dbReference type="Proteomes" id="UP001165427">
    <property type="component" value="Unassembled WGS sequence"/>
</dbReference>
<evidence type="ECO:0000256" key="1">
    <source>
        <dbReference type="ARBA" id="ARBA00022801"/>
    </source>
</evidence>
<evidence type="ECO:0000313" key="4">
    <source>
        <dbReference type="Proteomes" id="UP001165427"/>
    </source>
</evidence>
<dbReference type="Pfam" id="PF00149">
    <property type="entry name" value="Metallophos"/>
    <property type="match status" value="1"/>
</dbReference>
<keyword evidence="3" id="KW-0269">Exonuclease</keyword>
<dbReference type="PIRSF" id="PIRSF033091">
    <property type="entry name" value="Pesterase_YhaO"/>
    <property type="match status" value="1"/>
</dbReference>
<dbReference type="InterPro" id="IPR014576">
    <property type="entry name" value="Pesterase_YhaO"/>
</dbReference>
<dbReference type="InterPro" id="IPR041796">
    <property type="entry name" value="Mre11_N"/>
</dbReference>
<dbReference type="CDD" id="cd00840">
    <property type="entry name" value="MPP_Mre11_N"/>
    <property type="match status" value="1"/>
</dbReference>
<sequence>MDSPLHRLEVYEGAPVEVIRGASRRAFENLIGLALAEAVDFVLIAGDLFDGEWRDYNTGLFFVRQMRRLDAAGIPVFVVAGNHDAAGQVTGGLPYPGNVVLFGHQSAQTRVLEGLRVAVHGRSFGRPAETENLAAGYPEPVPGFFNVGLLHTSVTGREGHAPYAPCSVGDLTGKGYDYWALGHVHQFEQVTLDPPVVFPGCIQGRHIREAGVKGCVLVRVDEGGALDVALRPLDVVRWVVLTVDVAGCGSREACLDRLQAVLPGVLAEHAPLPVVVRVTFVGACVAHGVLAADPEAWTQAVRAAALAVGGEGVWVEKVRLATRPEGAGSAADGGGPMGELADYLAALRADEGALADLGERLADVWRKLPPELRREGEVVRPDDPEGLRVLLDEAEALLLRRLREERS</sequence>
<protein>
    <submittedName>
        <fullName evidence="3">DNA repair exonuclease</fullName>
    </submittedName>
</protein>
<dbReference type="Gene3D" id="3.60.21.10">
    <property type="match status" value="1"/>
</dbReference>
<dbReference type="PANTHER" id="PTHR30337:SF7">
    <property type="entry name" value="PHOSPHOESTERASE"/>
    <property type="match status" value="1"/>
</dbReference>
<accession>A0AA41R4Q2</accession>
<organism evidence="3 4">
    <name type="scientific">Desulfatitalea alkaliphila</name>
    <dbReference type="NCBI Taxonomy" id="2929485"/>
    <lineage>
        <taxon>Bacteria</taxon>
        <taxon>Pseudomonadati</taxon>
        <taxon>Thermodesulfobacteriota</taxon>
        <taxon>Desulfobacteria</taxon>
        <taxon>Desulfobacterales</taxon>
        <taxon>Desulfosarcinaceae</taxon>
        <taxon>Desulfatitalea</taxon>
    </lineage>
</organism>
<dbReference type="InterPro" id="IPR050535">
    <property type="entry name" value="DNA_Repair-Maintenance_Comp"/>
</dbReference>
<keyword evidence="1" id="KW-0378">Hydrolase</keyword>
<dbReference type="InterPro" id="IPR029052">
    <property type="entry name" value="Metallo-depent_PP-like"/>
</dbReference>
<feature type="domain" description="Calcineurin-like phosphoesterase" evidence="2">
    <location>
        <begin position="23"/>
        <end position="186"/>
    </location>
</feature>
<proteinExistence type="predicted"/>
<keyword evidence="3" id="KW-0540">Nuclease</keyword>
<dbReference type="SUPFAM" id="SSF56300">
    <property type="entry name" value="Metallo-dependent phosphatases"/>
    <property type="match status" value="1"/>
</dbReference>
<reference evidence="3" key="1">
    <citation type="submission" date="2022-04" db="EMBL/GenBank/DDBJ databases">
        <title>Desulfatitalea alkaliphila sp. nov., a novel anaerobic sulfate-reducing bacterium isolated from terrestrial mud volcano, Taman Peninsula, Russia.</title>
        <authorList>
            <person name="Khomyakova M.A."/>
            <person name="Merkel A.Y."/>
            <person name="Slobodkin A.I."/>
        </authorList>
    </citation>
    <scope>NUCLEOTIDE SEQUENCE</scope>
    <source>
        <strain evidence="3">M08but</strain>
    </source>
</reference>
<gene>
    <name evidence="3" type="ORF">MRX98_19670</name>
</gene>
<dbReference type="EMBL" id="JALJRB010000034">
    <property type="protein sequence ID" value="MCJ8502804.1"/>
    <property type="molecule type" value="Genomic_DNA"/>
</dbReference>